<evidence type="ECO:0000313" key="3">
    <source>
        <dbReference type="EMBL" id="MQS01815.1"/>
    </source>
</evidence>
<evidence type="ECO:0000313" key="1">
    <source>
        <dbReference type="EMBL" id="MBB1253499.1"/>
    </source>
</evidence>
<comment type="caution">
    <text evidence="3">The sequence shown here is derived from an EMBL/GenBank/DDBJ whole genome shotgun (WGS) entry which is preliminary data.</text>
</comment>
<name>A0A5P0YNJ3_9ACTN</name>
<dbReference type="Proteomes" id="UP000517765">
    <property type="component" value="Unassembled WGS sequence"/>
</dbReference>
<dbReference type="EMBL" id="JABJXA010000015">
    <property type="protein sequence ID" value="MBB1258046.1"/>
    <property type="molecule type" value="Genomic_DNA"/>
</dbReference>
<gene>
    <name evidence="3" type="ORF">FNX44_008010</name>
    <name evidence="1" type="ORF">H3146_08965</name>
    <name evidence="2" type="ORF">H3147_04270</name>
</gene>
<evidence type="ECO:0000313" key="2">
    <source>
        <dbReference type="EMBL" id="MBB1258046.1"/>
    </source>
</evidence>
<keyword evidence="4" id="KW-1185">Reference proteome</keyword>
<dbReference type="EMBL" id="VJYK02000058">
    <property type="protein sequence ID" value="MQS01815.1"/>
    <property type="molecule type" value="Genomic_DNA"/>
</dbReference>
<evidence type="ECO:0000313" key="4">
    <source>
        <dbReference type="Proteomes" id="UP000320857"/>
    </source>
</evidence>
<dbReference type="RefSeq" id="WP_143647285.1">
    <property type="nucleotide sequence ID" value="NZ_JABJWZ010000056.1"/>
</dbReference>
<accession>A0A5P0YNJ3</accession>
<dbReference type="EMBL" id="JABJWZ010000056">
    <property type="protein sequence ID" value="MBB1253499.1"/>
    <property type="molecule type" value="Genomic_DNA"/>
</dbReference>
<evidence type="ECO:0000313" key="6">
    <source>
        <dbReference type="Proteomes" id="UP000525686"/>
    </source>
</evidence>
<reference evidence="5 6" key="2">
    <citation type="submission" date="2020-05" db="EMBL/GenBank/DDBJ databases">
        <title>Classification of alakaliphilic streptomycetes isolated from an alkaline soil next to Lonar Crater, India and a proposal for the recognition of Streptomyces alkaliterrae sp. nov.</title>
        <authorList>
            <person name="Golinska P."/>
        </authorList>
    </citation>
    <scope>NUCLEOTIDE SEQUENCE [LARGE SCALE GENOMIC DNA]</scope>
    <source>
        <strain evidence="6">OF3</strain>
        <strain evidence="5">OF8</strain>
    </source>
</reference>
<protein>
    <submittedName>
        <fullName evidence="3">Uncharacterized protein</fullName>
    </submittedName>
</protein>
<proteinExistence type="predicted"/>
<sequence>MEQITMPNRPRVPAINCGTTAVSSRLDRHLSVLGGPAAPAGEAAEATTLMRELTTRDHGRTHRNRGARVSLFAPLRRLRRSLFGGGVTRSKGQGGRG</sequence>
<dbReference type="Proteomes" id="UP000525686">
    <property type="component" value="Unassembled WGS sequence"/>
</dbReference>
<dbReference type="AlphaFoldDB" id="A0A5P0YNJ3"/>
<organism evidence="3 4">
    <name type="scientific">Streptomyces alkaliterrae</name>
    <dbReference type="NCBI Taxonomy" id="2213162"/>
    <lineage>
        <taxon>Bacteria</taxon>
        <taxon>Bacillati</taxon>
        <taxon>Actinomycetota</taxon>
        <taxon>Actinomycetes</taxon>
        <taxon>Kitasatosporales</taxon>
        <taxon>Streptomycetaceae</taxon>
        <taxon>Streptomyces</taxon>
    </lineage>
</organism>
<evidence type="ECO:0000313" key="5">
    <source>
        <dbReference type="Proteomes" id="UP000517765"/>
    </source>
</evidence>
<dbReference type="Proteomes" id="UP000320857">
    <property type="component" value="Unassembled WGS sequence"/>
</dbReference>
<reference evidence="3 4" key="1">
    <citation type="submission" date="2019-10" db="EMBL/GenBank/DDBJ databases">
        <title>Streptomyces sp. nov., a novel actinobacterium isolated from alkaline environment.</title>
        <authorList>
            <person name="Golinska P."/>
        </authorList>
    </citation>
    <scope>NUCLEOTIDE SEQUENCE [LARGE SCALE GENOMIC DNA]</scope>
    <source>
        <strain evidence="3 4">OF1</strain>
    </source>
</reference>
<dbReference type="OrthoDB" id="3873670at2"/>
<reference evidence="1" key="3">
    <citation type="journal article" name="Syst. Appl. Microbiol.">
        <title>Streptomyces alkaliterrae sp. nov., isolated from an alkaline soil, and emended descriptions of Streptomyces alkaliphilus, Streptomyces calidiresistens and Streptomyces durbertensis.</title>
        <authorList>
            <person name="Swiecimska M."/>
            <person name="Golinska P."/>
            <person name="Nouioui I."/>
            <person name="Wypij M."/>
            <person name="Rai M."/>
            <person name="Sangal V."/>
            <person name="Goodfellow M."/>
        </authorList>
    </citation>
    <scope>NUCLEOTIDE SEQUENCE</scope>
    <source>
        <strain evidence="1">OF3</strain>
        <strain evidence="2">OF8</strain>
    </source>
</reference>